<dbReference type="Proteomes" id="UP000729357">
    <property type="component" value="Unassembled WGS sequence"/>
</dbReference>
<reference evidence="2" key="2">
    <citation type="submission" date="2021-08" db="EMBL/GenBank/DDBJ databases">
        <authorList>
            <person name="Gostincar C."/>
            <person name="Sun X."/>
            <person name="Song Z."/>
            <person name="Gunde-Cimerman N."/>
        </authorList>
    </citation>
    <scope>NUCLEOTIDE SEQUENCE</scope>
    <source>
        <strain evidence="2">EXF-9298</strain>
    </source>
</reference>
<organism evidence="2 3">
    <name type="scientific">Aureobasidium melanogenum</name>
    <name type="common">Aureobasidium pullulans var. melanogenum</name>
    <dbReference type="NCBI Taxonomy" id="46634"/>
    <lineage>
        <taxon>Eukaryota</taxon>
        <taxon>Fungi</taxon>
        <taxon>Dikarya</taxon>
        <taxon>Ascomycota</taxon>
        <taxon>Pezizomycotina</taxon>
        <taxon>Dothideomycetes</taxon>
        <taxon>Dothideomycetidae</taxon>
        <taxon>Dothideales</taxon>
        <taxon>Saccotheciaceae</taxon>
        <taxon>Aureobasidium</taxon>
    </lineage>
</organism>
<dbReference type="PANTHER" id="PTHR34582">
    <property type="entry name" value="UPF0702 TRANSMEMBRANE PROTEIN YCAP"/>
    <property type="match status" value="1"/>
</dbReference>
<name>A0A9P8FWH7_AURME</name>
<keyword evidence="1" id="KW-0812">Transmembrane</keyword>
<dbReference type="EMBL" id="JAHFXS010000444">
    <property type="protein sequence ID" value="KAG9984896.1"/>
    <property type="molecule type" value="Genomic_DNA"/>
</dbReference>
<dbReference type="AlphaFoldDB" id="A0A9P8FWH7"/>
<keyword evidence="1" id="KW-0472">Membrane</keyword>
<evidence type="ECO:0000313" key="2">
    <source>
        <dbReference type="EMBL" id="KAG9984896.1"/>
    </source>
</evidence>
<protein>
    <submittedName>
        <fullName evidence="2">Uncharacterized protein</fullName>
    </submittedName>
</protein>
<accession>A0A9P8FWH7</accession>
<sequence length="285" mass="31498">MSSGSQGDNGTLVVAGPDTIQVADFYVKASILHPLVIGSIAIIVLFTSLRFFSNRSIAAMNVTDWIANVAIGSTLAGICNGNSLVRGLLSLCTILGFQYLMSFIGARLPRQHGWILTSPPIIIAFRGKLLTKVMVRHRICLGDFYASLRQKNILDISELDNISALKVIKHDLPWTQDDFGWVICLLFGQTIHQFSSGSDWSLYLARPRVNKVVQYPVVSSLEHLKFSSVRHSHIHSCCYCHVYIGCRGSGLRCLTCLGQALIQHGSRPPTPAVRLSQMERIYALK</sequence>
<feature type="non-terminal residue" evidence="2">
    <location>
        <position position="1"/>
    </location>
</feature>
<proteinExistence type="predicted"/>
<gene>
    <name evidence="2" type="ORF">KCU98_g5091</name>
</gene>
<keyword evidence="3" id="KW-1185">Reference proteome</keyword>
<feature type="transmembrane region" description="Helical" evidence="1">
    <location>
        <begin position="84"/>
        <end position="106"/>
    </location>
</feature>
<keyword evidence="1" id="KW-1133">Transmembrane helix</keyword>
<comment type="caution">
    <text evidence="2">The sequence shown here is derived from an EMBL/GenBank/DDBJ whole genome shotgun (WGS) entry which is preliminary data.</text>
</comment>
<reference evidence="2" key="1">
    <citation type="journal article" date="2021" name="J Fungi (Basel)">
        <title>Virulence traits and population genomics of the black yeast Aureobasidium melanogenum.</title>
        <authorList>
            <person name="Cernosa A."/>
            <person name="Sun X."/>
            <person name="Gostincar C."/>
            <person name="Fang C."/>
            <person name="Gunde-Cimerman N."/>
            <person name="Song Z."/>
        </authorList>
    </citation>
    <scope>NUCLEOTIDE SEQUENCE</scope>
    <source>
        <strain evidence="2">EXF-9298</strain>
    </source>
</reference>
<feature type="transmembrane region" description="Helical" evidence="1">
    <location>
        <begin position="31"/>
        <end position="52"/>
    </location>
</feature>
<evidence type="ECO:0000256" key="1">
    <source>
        <dbReference type="SAM" id="Phobius"/>
    </source>
</evidence>
<dbReference type="PANTHER" id="PTHR34582:SF6">
    <property type="entry name" value="UPF0702 TRANSMEMBRANE PROTEIN YCAP"/>
    <property type="match status" value="1"/>
</dbReference>
<evidence type="ECO:0000313" key="3">
    <source>
        <dbReference type="Proteomes" id="UP000729357"/>
    </source>
</evidence>